<sequence length="456" mass="50483">MLSSRPISFLRRANGSFALIRNHFKIQKLYASTYLKGQESEQINNTIGYFLSQNARQMPYANALKCTHQNVNWSFSTLKKHAEALACGLTELGLRPGDRLALIQGMNTELIVAFLACAKIGAVLVPLPEIKAAKDLTRFIELVRPRVVVSATKIGTKNYYKMIREVVPELSLSELHLPFKSKKFPFCKQILFTDMKEKPKEGTYQLKDYLVYGPFGYYETPLRRIAMELDSTNPGLILFNDKNPDKASSAVYSHKNVLNAGLTIAKALGLKQGDRVMVPKYSTSPTGSIMGNFSAFVSGGVIVYPAEEFSASNTLSLLTKEQCTTLFTEPQDLEELLNHADFSKNTYENLKHVVVCTPLGFDSSTVVGLLGQKLPQVKSYVVSGLEETSGILTINGKLVDNTEVKVVDGSLQVKGPLVATGKWQDIGHVGYETYEDGWVDTKFQRAKIEGNSLIIA</sequence>
<reference evidence="2 3" key="1">
    <citation type="journal article" date="2019" name="Sci. Rep.">
        <title>Nanopore sequencing improves the draft genome of the human pathogenic amoeba Naegleria fowleri.</title>
        <authorList>
            <person name="Liechti N."/>
            <person name="Schurch N."/>
            <person name="Bruggmann R."/>
            <person name="Wittwer M."/>
        </authorList>
    </citation>
    <scope>NUCLEOTIDE SEQUENCE [LARGE SCALE GENOMIC DNA]</scope>
    <source>
        <strain evidence="2 3">ATCC 30894</strain>
    </source>
</reference>
<dbReference type="GO" id="GO:0006631">
    <property type="term" value="P:fatty acid metabolic process"/>
    <property type="evidence" value="ECO:0007669"/>
    <property type="project" value="TreeGrafter"/>
</dbReference>
<dbReference type="GO" id="GO:0031956">
    <property type="term" value="F:medium-chain fatty acid-CoA ligase activity"/>
    <property type="evidence" value="ECO:0007669"/>
    <property type="project" value="TreeGrafter"/>
</dbReference>
<evidence type="ECO:0000313" key="2">
    <source>
        <dbReference type="EMBL" id="KAF0976738.1"/>
    </source>
</evidence>
<dbReference type="VEuPathDB" id="AmoebaDB:NF0125910"/>
<dbReference type="AlphaFoldDB" id="A0A6A5BRG5"/>
<feature type="domain" description="AMP-dependent synthetase/ligase" evidence="1">
    <location>
        <begin position="52"/>
        <end position="170"/>
    </location>
</feature>
<proteinExistence type="predicted"/>
<dbReference type="VEuPathDB" id="AmoebaDB:NfTy_069540"/>
<dbReference type="InterPro" id="IPR000873">
    <property type="entry name" value="AMP-dep_synth/lig_dom"/>
</dbReference>
<name>A0A6A5BRG5_NAEFO</name>
<dbReference type="Pfam" id="PF00501">
    <property type="entry name" value="AMP-binding"/>
    <property type="match status" value="1"/>
</dbReference>
<dbReference type="SUPFAM" id="SSF56801">
    <property type="entry name" value="Acetyl-CoA synthetase-like"/>
    <property type="match status" value="1"/>
</dbReference>
<evidence type="ECO:0000313" key="3">
    <source>
        <dbReference type="Proteomes" id="UP000444721"/>
    </source>
</evidence>
<dbReference type="PANTHER" id="PTHR43201:SF30">
    <property type="entry name" value="AMP-DEPENDENT SYNTHETASE_LIGASE DOMAIN-CONTAINING PROTEIN"/>
    <property type="match status" value="1"/>
</dbReference>
<protein>
    <recommendedName>
        <fullName evidence="1">AMP-dependent synthetase/ligase domain-containing protein</fullName>
    </recommendedName>
</protein>
<dbReference type="InterPro" id="IPR042099">
    <property type="entry name" value="ANL_N_sf"/>
</dbReference>
<organism evidence="2 3">
    <name type="scientific">Naegleria fowleri</name>
    <name type="common">Brain eating amoeba</name>
    <dbReference type="NCBI Taxonomy" id="5763"/>
    <lineage>
        <taxon>Eukaryota</taxon>
        <taxon>Discoba</taxon>
        <taxon>Heterolobosea</taxon>
        <taxon>Tetramitia</taxon>
        <taxon>Eutetramitia</taxon>
        <taxon>Vahlkampfiidae</taxon>
        <taxon>Naegleria</taxon>
    </lineage>
</organism>
<dbReference type="OMA" id="KQDVRWS"/>
<gene>
    <name evidence="2" type="ORF">FDP41_004033</name>
</gene>
<dbReference type="Gene3D" id="3.40.50.12780">
    <property type="entry name" value="N-terminal domain of ligase-like"/>
    <property type="match status" value="1"/>
</dbReference>
<dbReference type="OrthoDB" id="10253115at2759"/>
<dbReference type="Proteomes" id="UP000444721">
    <property type="component" value="Unassembled WGS sequence"/>
</dbReference>
<evidence type="ECO:0000259" key="1">
    <source>
        <dbReference type="Pfam" id="PF00501"/>
    </source>
</evidence>
<keyword evidence="3" id="KW-1185">Reference proteome</keyword>
<dbReference type="GeneID" id="68111251"/>
<accession>A0A6A5BRG5</accession>
<dbReference type="RefSeq" id="XP_044561451.1">
    <property type="nucleotide sequence ID" value="XM_044707404.1"/>
</dbReference>
<dbReference type="PANTHER" id="PTHR43201">
    <property type="entry name" value="ACYL-COA SYNTHETASE"/>
    <property type="match status" value="1"/>
</dbReference>
<dbReference type="EMBL" id="VFQX01000036">
    <property type="protein sequence ID" value="KAF0976738.1"/>
    <property type="molecule type" value="Genomic_DNA"/>
</dbReference>
<dbReference type="VEuPathDB" id="AmoebaDB:FDP41_004033"/>
<comment type="caution">
    <text evidence="2">The sequence shown here is derived from an EMBL/GenBank/DDBJ whole genome shotgun (WGS) entry which is preliminary data.</text>
</comment>